<dbReference type="EnsemblMetazoa" id="SMAR009427-RA">
    <property type="protein sequence ID" value="SMAR009427-PA"/>
    <property type="gene ID" value="SMAR009427"/>
</dbReference>
<dbReference type="HOGENOM" id="CLU_2929519_0_0_1"/>
<proteinExistence type="predicted"/>
<accession>T1J6Z8</accession>
<reference evidence="1" key="2">
    <citation type="submission" date="2015-02" db="UniProtKB">
        <authorList>
            <consortium name="EnsemblMetazoa"/>
        </authorList>
    </citation>
    <scope>IDENTIFICATION</scope>
</reference>
<evidence type="ECO:0000313" key="2">
    <source>
        <dbReference type="Proteomes" id="UP000014500"/>
    </source>
</evidence>
<name>T1J6Z8_STRMM</name>
<dbReference type="AlphaFoldDB" id="T1J6Z8"/>
<keyword evidence="2" id="KW-1185">Reference proteome</keyword>
<dbReference type="EMBL" id="JH431898">
    <property type="status" value="NOT_ANNOTATED_CDS"/>
    <property type="molecule type" value="Genomic_DNA"/>
</dbReference>
<organism evidence="1 2">
    <name type="scientific">Strigamia maritima</name>
    <name type="common">European centipede</name>
    <name type="synonym">Geophilus maritimus</name>
    <dbReference type="NCBI Taxonomy" id="126957"/>
    <lineage>
        <taxon>Eukaryota</taxon>
        <taxon>Metazoa</taxon>
        <taxon>Ecdysozoa</taxon>
        <taxon>Arthropoda</taxon>
        <taxon>Myriapoda</taxon>
        <taxon>Chilopoda</taxon>
        <taxon>Pleurostigmophora</taxon>
        <taxon>Geophilomorpha</taxon>
        <taxon>Linotaeniidae</taxon>
        <taxon>Strigamia</taxon>
    </lineage>
</organism>
<sequence>MTTNCIDSEFVMKRILSNEDELENTMKFAWDEIIDEVILGLAFEVHHDVKLGILFLDETDE</sequence>
<evidence type="ECO:0000313" key="1">
    <source>
        <dbReference type="EnsemblMetazoa" id="SMAR009427-PA"/>
    </source>
</evidence>
<protein>
    <submittedName>
        <fullName evidence="1">Uncharacterized protein</fullName>
    </submittedName>
</protein>
<reference evidence="2" key="1">
    <citation type="submission" date="2011-05" db="EMBL/GenBank/DDBJ databases">
        <authorList>
            <person name="Richards S.R."/>
            <person name="Qu J."/>
            <person name="Jiang H."/>
            <person name="Jhangiani S.N."/>
            <person name="Agravi P."/>
            <person name="Goodspeed R."/>
            <person name="Gross S."/>
            <person name="Mandapat C."/>
            <person name="Jackson L."/>
            <person name="Mathew T."/>
            <person name="Pu L."/>
            <person name="Thornton R."/>
            <person name="Saada N."/>
            <person name="Wilczek-Boney K.B."/>
            <person name="Lee S."/>
            <person name="Kovar C."/>
            <person name="Wu Y."/>
            <person name="Scherer S.E."/>
            <person name="Worley K.C."/>
            <person name="Muzny D.M."/>
            <person name="Gibbs R."/>
        </authorList>
    </citation>
    <scope>NUCLEOTIDE SEQUENCE</scope>
    <source>
        <strain evidence="2">Brora</strain>
    </source>
</reference>
<dbReference type="Proteomes" id="UP000014500">
    <property type="component" value="Unassembled WGS sequence"/>
</dbReference>